<feature type="transmembrane region" description="Helical" evidence="4">
    <location>
        <begin position="12"/>
        <end position="33"/>
    </location>
</feature>
<sequence>MLLEPELVEYIAAYIACPSAWLAFLSAMPRWSLRRPLQSLLRLYPSVLQRGPRLVLPKISPDHVEDIRAAMPLYTIVELSDWSNVRHAINVVVPSVDVEIANVKSFDVLSTAMARWPLQLVACKVDIGPEVLFSSLDVAAACAEMQRSCPRLASLDLCWQRLMAPAEQDALVACICASSQLTHLRIASFMAIVLTDDNTCKLASWLERARCVHTIAFESVAFSLQSESAVCHALRRHVPTLRSLKLAFTPSLARALLNGRQLPTSLPRLEIVGSIETVDIAPSMAAMMAESLAESHLTHCTLSSNHCLHNPSVAGLIFGALPHMVYLRHLNLTYNGLDTVACEVLATTLPKIQHLVSLNVENNFLRDVGCAILATALPHCASLQTLHLGHNFIGDVGVRALCMAVRSSTSLTTLTLGGNEVTAVGAAQLARLVQEAKCPTLTTLDVALNPHLQVDGVLRLLHGVHHSSVQLTVSGLALPPRQLRKCVSLIEQLELPATLLT</sequence>
<evidence type="ECO:0000256" key="4">
    <source>
        <dbReference type="SAM" id="Phobius"/>
    </source>
</evidence>
<evidence type="ECO:0000313" key="5">
    <source>
        <dbReference type="EMBL" id="EQC39766.1"/>
    </source>
</evidence>
<keyword evidence="3" id="KW-0677">Repeat</keyword>
<dbReference type="SUPFAM" id="SSF52047">
    <property type="entry name" value="RNI-like"/>
    <property type="match status" value="1"/>
</dbReference>
<dbReference type="STRING" id="1156394.T0QYJ5"/>
<dbReference type="Pfam" id="PF13516">
    <property type="entry name" value="LRR_6"/>
    <property type="match status" value="4"/>
</dbReference>
<name>T0QYJ5_SAPDV</name>
<dbReference type="SMART" id="SM00368">
    <property type="entry name" value="LRR_RI"/>
    <property type="match status" value="4"/>
</dbReference>
<organism evidence="5 6">
    <name type="scientific">Saprolegnia diclina (strain VS20)</name>
    <dbReference type="NCBI Taxonomy" id="1156394"/>
    <lineage>
        <taxon>Eukaryota</taxon>
        <taxon>Sar</taxon>
        <taxon>Stramenopiles</taxon>
        <taxon>Oomycota</taxon>
        <taxon>Saprolegniomycetes</taxon>
        <taxon>Saprolegniales</taxon>
        <taxon>Saprolegniaceae</taxon>
        <taxon>Saprolegnia</taxon>
    </lineage>
</organism>
<evidence type="ECO:0000313" key="6">
    <source>
        <dbReference type="Proteomes" id="UP000030762"/>
    </source>
</evidence>
<dbReference type="InterPro" id="IPR032675">
    <property type="entry name" value="LRR_dom_sf"/>
</dbReference>
<accession>T0QYJ5</accession>
<evidence type="ECO:0000256" key="3">
    <source>
        <dbReference type="ARBA" id="ARBA00022737"/>
    </source>
</evidence>
<keyword evidence="2" id="KW-0433">Leucine-rich repeat</keyword>
<dbReference type="GO" id="GO:0005634">
    <property type="term" value="C:nucleus"/>
    <property type="evidence" value="ECO:0007669"/>
    <property type="project" value="TreeGrafter"/>
</dbReference>
<dbReference type="Proteomes" id="UP000030762">
    <property type="component" value="Unassembled WGS sequence"/>
</dbReference>
<proteinExistence type="predicted"/>
<reference evidence="5 6" key="1">
    <citation type="submission" date="2012-04" db="EMBL/GenBank/DDBJ databases">
        <title>The Genome Sequence of Saprolegnia declina VS20.</title>
        <authorList>
            <consortium name="The Broad Institute Genome Sequencing Platform"/>
            <person name="Russ C."/>
            <person name="Nusbaum C."/>
            <person name="Tyler B."/>
            <person name="van West P."/>
            <person name="Dieguez-Uribeondo J."/>
            <person name="de Bruijn I."/>
            <person name="Tripathy S."/>
            <person name="Jiang R."/>
            <person name="Young S.K."/>
            <person name="Zeng Q."/>
            <person name="Gargeya S."/>
            <person name="Fitzgerald M."/>
            <person name="Haas B."/>
            <person name="Abouelleil A."/>
            <person name="Alvarado L."/>
            <person name="Arachchi H.M."/>
            <person name="Berlin A."/>
            <person name="Chapman S.B."/>
            <person name="Goldberg J."/>
            <person name="Griggs A."/>
            <person name="Gujja S."/>
            <person name="Hansen M."/>
            <person name="Howarth C."/>
            <person name="Imamovic A."/>
            <person name="Larimer J."/>
            <person name="McCowen C."/>
            <person name="Montmayeur A."/>
            <person name="Murphy C."/>
            <person name="Neiman D."/>
            <person name="Pearson M."/>
            <person name="Priest M."/>
            <person name="Roberts A."/>
            <person name="Saif S."/>
            <person name="Shea T."/>
            <person name="Sisk P."/>
            <person name="Sykes S."/>
            <person name="Wortman J."/>
            <person name="Nusbaum C."/>
            <person name="Birren B."/>
        </authorList>
    </citation>
    <scope>NUCLEOTIDE SEQUENCE [LARGE SCALE GENOMIC DNA]</scope>
    <source>
        <strain evidence="5 6">VS20</strain>
    </source>
</reference>
<dbReference type="OMA" id="HTIAFES"/>
<dbReference type="GeneID" id="19943919"/>
<dbReference type="AlphaFoldDB" id="T0QYJ5"/>
<dbReference type="InterPro" id="IPR001611">
    <property type="entry name" value="Leu-rich_rpt"/>
</dbReference>
<dbReference type="PANTHER" id="PTHR24113">
    <property type="entry name" value="RAN GTPASE-ACTIVATING PROTEIN 1"/>
    <property type="match status" value="1"/>
</dbReference>
<dbReference type="VEuPathDB" id="FungiDB:SDRG_03192"/>
<dbReference type="GO" id="GO:0006913">
    <property type="term" value="P:nucleocytoplasmic transport"/>
    <property type="evidence" value="ECO:0007669"/>
    <property type="project" value="TreeGrafter"/>
</dbReference>
<keyword evidence="4" id="KW-0472">Membrane</keyword>
<dbReference type="eggNOG" id="KOG4308">
    <property type="taxonomic scope" value="Eukaryota"/>
</dbReference>
<dbReference type="PANTHER" id="PTHR24113:SF12">
    <property type="entry name" value="RAN GTPASE-ACTIVATING PROTEIN 1"/>
    <property type="match status" value="1"/>
</dbReference>
<dbReference type="GO" id="GO:0005829">
    <property type="term" value="C:cytosol"/>
    <property type="evidence" value="ECO:0007669"/>
    <property type="project" value="TreeGrafter"/>
</dbReference>
<dbReference type="GO" id="GO:0031267">
    <property type="term" value="F:small GTPase binding"/>
    <property type="evidence" value="ECO:0007669"/>
    <property type="project" value="TreeGrafter"/>
</dbReference>
<dbReference type="GO" id="GO:0005096">
    <property type="term" value="F:GTPase activator activity"/>
    <property type="evidence" value="ECO:0007669"/>
    <property type="project" value="UniProtKB-KW"/>
</dbReference>
<dbReference type="InterPro" id="IPR027038">
    <property type="entry name" value="RanGap"/>
</dbReference>
<dbReference type="EMBL" id="JH767138">
    <property type="protein sequence ID" value="EQC39766.1"/>
    <property type="molecule type" value="Genomic_DNA"/>
</dbReference>
<keyword evidence="1" id="KW-0343">GTPase activation</keyword>
<dbReference type="InParanoid" id="T0QYJ5"/>
<evidence type="ECO:0000256" key="1">
    <source>
        <dbReference type="ARBA" id="ARBA00022468"/>
    </source>
</evidence>
<dbReference type="Gene3D" id="3.80.10.10">
    <property type="entry name" value="Ribonuclease Inhibitor"/>
    <property type="match status" value="2"/>
</dbReference>
<dbReference type="GO" id="GO:0048471">
    <property type="term" value="C:perinuclear region of cytoplasm"/>
    <property type="evidence" value="ECO:0007669"/>
    <property type="project" value="TreeGrafter"/>
</dbReference>
<protein>
    <recommendedName>
        <fullName evidence="7">F-box domain-containing protein</fullName>
    </recommendedName>
</protein>
<dbReference type="OrthoDB" id="120976at2759"/>
<dbReference type="RefSeq" id="XP_008607038.1">
    <property type="nucleotide sequence ID" value="XM_008608816.1"/>
</dbReference>
<evidence type="ECO:0000256" key="2">
    <source>
        <dbReference type="ARBA" id="ARBA00022614"/>
    </source>
</evidence>
<evidence type="ECO:0008006" key="7">
    <source>
        <dbReference type="Google" id="ProtNLM"/>
    </source>
</evidence>
<gene>
    <name evidence="5" type="ORF">SDRG_03192</name>
</gene>
<keyword evidence="6" id="KW-1185">Reference proteome</keyword>
<keyword evidence="4" id="KW-1133">Transmembrane helix</keyword>
<keyword evidence="4" id="KW-0812">Transmembrane</keyword>